<dbReference type="CDD" id="cd00144">
    <property type="entry name" value="MPP_PPP_family"/>
    <property type="match status" value="1"/>
</dbReference>
<evidence type="ECO:0000259" key="2">
    <source>
        <dbReference type="SMART" id="SM00156"/>
    </source>
</evidence>
<evidence type="ECO:0000313" key="3">
    <source>
        <dbReference type="Proteomes" id="UP000887569"/>
    </source>
</evidence>
<proteinExistence type="predicted"/>
<dbReference type="GO" id="GO:0005634">
    <property type="term" value="C:nucleus"/>
    <property type="evidence" value="ECO:0007669"/>
    <property type="project" value="TreeGrafter"/>
</dbReference>
<feature type="compositionally biased region" description="Polar residues" evidence="1">
    <location>
        <begin position="1"/>
        <end position="25"/>
    </location>
</feature>
<dbReference type="WBParaSite" id="PgR002_g023_t02">
    <property type="protein sequence ID" value="PgR002_g023_t02"/>
    <property type="gene ID" value="PgR002_g023"/>
</dbReference>
<dbReference type="Gene3D" id="3.60.21.10">
    <property type="match status" value="1"/>
</dbReference>
<dbReference type="GO" id="GO:0004722">
    <property type="term" value="F:protein serine/threonine phosphatase activity"/>
    <property type="evidence" value="ECO:0007669"/>
    <property type="project" value="TreeGrafter"/>
</dbReference>
<dbReference type="PRINTS" id="PR00114">
    <property type="entry name" value="STPHPHTASE"/>
</dbReference>
<reference evidence="4" key="1">
    <citation type="submission" date="2022-11" db="UniProtKB">
        <authorList>
            <consortium name="WormBaseParasite"/>
        </authorList>
    </citation>
    <scope>IDENTIFICATION</scope>
</reference>
<dbReference type="SUPFAM" id="SSF56300">
    <property type="entry name" value="Metallo-dependent phosphatases"/>
    <property type="match status" value="1"/>
</dbReference>
<name>A0A915AAA8_PARUN</name>
<protein>
    <submittedName>
        <fullName evidence="4">Serine/threonine specific protein phosphatases domain-containing protein</fullName>
    </submittedName>
</protein>
<dbReference type="InterPro" id="IPR006186">
    <property type="entry name" value="Ser/Thr-sp_prot-phosphatase"/>
</dbReference>
<dbReference type="GO" id="GO:0005737">
    <property type="term" value="C:cytoplasm"/>
    <property type="evidence" value="ECO:0007669"/>
    <property type="project" value="TreeGrafter"/>
</dbReference>
<dbReference type="SMART" id="SM00156">
    <property type="entry name" value="PP2Ac"/>
    <property type="match status" value="1"/>
</dbReference>
<dbReference type="InterPro" id="IPR050341">
    <property type="entry name" value="PP1_catalytic_subunit"/>
</dbReference>
<dbReference type="PANTHER" id="PTHR11668">
    <property type="entry name" value="SERINE/THREONINE PROTEIN PHOSPHATASE"/>
    <property type="match status" value="1"/>
</dbReference>
<accession>A0A915AAA8</accession>
<organism evidence="3 4">
    <name type="scientific">Parascaris univalens</name>
    <name type="common">Nematode worm</name>
    <dbReference type="NCBI Taxonomy" id="6257"/>
    <lineage>
        <taxon>Eukaryota</taxon>
        <taxon>Metazoa</taxon>
        <taxon>Ecdysozoa</taxon>
        <taxon>Nematoda</taxon>
        <taxon>Chromadorea</taxon>
        <taxon>Rhabditida</taxon>
        <taxon>Spirurina</taxon>
        <taxon>Ascaridomorpha</taxon>
        <taxon>Ascaridoidea</taxon>
        <taxon>Ascarididae</taxon>
        <taxon>Parascaris</taxon>
    </lineage>
</organism>
<sequence>RTVVSSKGTITAEMSDTPRNASLGNESEALDEDVVKSVILTDKMTGGDSDVDVFINNIWTYILGIGDEMPPTYEPKLLLSLLEKAERILEEETTVLDLQVCASIHRTLSQSFSKQVRPFFRYLEVGNSGGPLTVIGDLQGHGDSLLTLISLTSQSSNQRFLFLGNYSGCGFAPHESLFLLLALKLRYPHKIFLLKGNMEDPENAKAHFFIEGLAVRNLMTTALVWLACERIFGLLPLAALVAGRLFCVHGGIGEYTVRYGIPTIRRIQRPPLMPLEVAITKELVWGCLHIGAEKKLPSMDNVPLFDEKDIETFCERNSVEMIIRSRQLTSEGILNNPSRLFTIWSAVSFLDNFNNAAAALVLDASCRNATVISYSLYEPESKSLDDTKPAGGRSTLALQ</sequence>
<feature type="domain" description="Serine/threonine specific protein phosphatases" evidence="2">
    <location>
        <begin position="73"/>
        <end position="381"/>
    </location>
</feature>
<dbReference type="Pfam" id="PF00149">
    <property type="entry name" value="Metallophos"/>
    <property type="match status" value="1"/>
</dbReference>
<evidence type="ECO:0000256" key="1">
    <source>
        <dbReference type="SAM" id="MobiDB-lite"/>
    </source>
</evidence>
<dbReference type="PANTHER" id="PTHR11668:SF4">
    <property type="entry name" value="SERINE_THREONINE SPECIFIC PROTEIN PHOSPHATASES DOMAIN-CONTAINING PROTEIN"/>
    <property type="match status" value="1"/>
</dbReference>
<dbReference type="Proteomes" id="UP000887569">
    <property type="component" value="Unplaced"/>
</dbReference>
<keyword evidence="3" id="KW-1185">Reference proteome</keyword>
<dbReference type="AlphaFoldDB" id="A0A915AAA8"/>
<feature type="region of interest" description="Disordered" evidence="1">
    <location>
        <begin position="1"/>
        <end position="27"/>
    </location>
</feature>
<dbReference type="InterPro" id="IPR029052">
    <property type="entry name" value="Metallo-depent_PP-like"/>
</dbReference>
<dbReference type="InterPro" id="IPR004843">
    <property type="entry name" value="Calcineurin-like_PHP"/>
</dbReference>
<evidence type="ECO:0000313" key="4">
    <source>
        <dbReference type="WBParaSite" id="PgR002_g023_t02"/>
    </source>
</evidence>